<dbReference type="PANTHER" id="PTHR12532:SF6">
    <property type="entry name" value="TRANSCRIPTIONAL REGULATORY PROTEIN YEBC-RELATED"/>
    <property type="match status" value="1"/>
</dbReference>
<dbReference type="GO" id="GO:0005829">
    <property type="term" value="C:cytosol"/>
    <property type="evidence" value="ECO:0007669"/>
    <property type="project" value="TreeGrafter"/>
</dbReference>
<dbReference type="AlphaFoldDB" id="A0A1U9K5C2"/>
<keyword evidence="10" id="KW-1185">Reference proteome</keyword>
<dbReference type="RefSeq" id="WP_077719027.1">
    <property type="nucleotide sequence ID" value="NZ_CP019699.1"/>
</dbReference>
<dbReference type="InterPro" id="IPR002876">
    <property type="entry name" value="Transcrip_reg_TACO1-like"/>
</dbReference>
<dbReference type="NCBIfam" id="NF009044">
    <property type="entry name" value="PRK12378.1"/>
    <property type="match status" value="1"/>
</dbReference>
<evidence type="ECO:0000256" key="3">
    <source>
        <dbReference type="ARBA" id="ARBA00023015"/>
    </source>
</evidence>
<evidence type="ECO:0000313" key="10">
    <source>
        <dbReference type="Proteomes" id="UP000188603"/>
    </source>
</evidence>
<dbReference type="SUPFAM" id="SSF75625">
    <property type="entry name" value="YebC-like"/>
    <property type="match status" value="1"/>
</dbReference>
<feature type="domain" description="TACO1/YebC-like N-terminal" evidence="8">
    <location>
        <begin position="5"/>
        <end position="76"/>
    </location>
</feature>
<dbReference type="HAMAP" id="MF_00693">
    <property type="entry name" value="Transcrip_reg_TACO1"/>
    <property type="match status" value="1"/>
</dbReference>
<dbReference type="GO" id="GO:0003677">
    <property type="term" value="F:DNA binding"/>
    <property type="evidence" value="ECO:0007669"/>
    <property type="project" value="UniProtKB-UniRule"/>
</dbReference>
<dbReference type="Pfam" id="PF20772">
    <property type="entry name" value="TACO1_YebC_N"/>
    <property type="match status" value="1"/>
</dbReference>
<evidence type="ECO:0000256" key="1">
    <source>
        <dbReference type="ARBA" id="ARBA00008724"/>
    </source>
</evidence>
<comment type="subcellular location">
    <subcellularLocation>
        <location evidence="6">Cytoplasm</location>
    </subcellularLocation>
</comment>
<dbReference type="Proteomes" id="UP000188603">
    <property type="component" value="Chromosome"/>
</dbReference>
<evidence type="ECO:0000259" key="7">
    <source>
        <dbReference type="Pfam" id="PF01709"/>
    </source>
</evidence>
<keyword evidence="5 6" id="KW-0804">Transcription</keyword>
<evidence type="ECO:0000256" key="2">
    <source>
        <dbReference type="ARBA" id="ARBA00022490"/>
    </source>
</evidence>
<gene>
    <name evidence="9" type="ORF">B0W44_04890</name>
</gene>
<feature type="domain" description="TACO1/YebC-like second and third" evidence="7">
    <location>
        <begin position="82"/>
        <end position="239"/>
    </location>
</feature>
<dbReference type="InterPro" id="IPR029072">
    <property type="entry name" value="YebC-like"/>
</dbReference>
<sequence>MAGHSKWKNIQHRKNRQDVARGKIFTKLSREIYVAARQGGGDPDTNQRLRLAIQKAKSANMPNDNIERTLKKALGETEGDHYEEITYEGYGPAGVAVLVEVLTDNRNRAAADIRHIFSKQGGNLGEAGCVAWMFERKGVLTVDREKTDLDEDSVMMSALDAGAEDFESSSDSFDITTSVEDFETVKEALENEGVSFTAADITMVPQNTVPLAGEDAKRMLKLMEALEDNDDVQNVYANFDIDDSQLENY</sequence>
<dbReference type="InterPro" id="IPR048300">
    <property type="entry name" value="TACO1_YebC-like_2nd/3rd_dom"/>
</dbReference>
<keyword evidence="3 6" id="KW-0805">Transcription regulation</keyword>
<dbReference type="FunFam" id="1.10.10.200:FF:000002">
    <property type="entry name" value="Probable transcriptional regulatory protein CLM62_37755"/>
    <property type="match status" value="1"/>
</dbReference>
<dbReference type="OrthoDB" id="9781053at2"/>
<evidence type="ECO:0000259" key="8">
    <source>
        <dbReference type="Pfam" id="PF20772"/>
    </source>
</evidence>
<dbReference type="KEGG" id="ntr:B0W44_04890"/>
<dbReference type="Gene3D" id="3.30.70.980">
    <property type="match status" value="2"/>
</dbReference>
<evidence type="ECO:0000256" key="6">
    <source>
        <dbReference type="HAMAP-Rule" id="MF_00693"/>
    </source>
</evidence>
<evidence type="ECO:0000256" key="4">
    <source>
        <dbReference type="ARBA" id="ARBA00023125"/>
    </source>
</evidence>
<accession>A0A1U9K5C2</accession>
<dbReference type="NCBIfam" id="NF001030">
    <property type="entry name" value="PRK00110.1"/>
    <property type="match status" value="1"/>
</dbReference>
<proteinExistence type="inferred from homology"/>
<dbReference type="Gene3D" id="1.10.10.200">
    <property type="match status" value="1"/>
</dbReference>
<dbReference type="EMBL" id="CP019699">
    <property type="protein sequence ID" value="AQS55210.1"/>
    <property type="molecule type" value="Genomic_DNA"/>
</dbReference>
<dbReference type="InterPro" id="IPR026564">
    <property type="entry name" value="Transcrip_reg_TACO1-like_dom3"/>
</dbReference>
<dbReference type="FunFam" id="3.30.70.980:FF:000002">
    <property type="entry name" value="Probable transcriptional regulatory protein YebC"/>
    <property type="match status" value="1"/>
</dbReference>
<dbReference type="Pfam" id="PF01709">
    <property type="entry name" value="Transcrip_reg"/>
    <property type="match status" value="1"/>
</dbReference>
<dbReference type="InterPro" id="IPR049083">
    <property type="entry name" value="TACO1_YebC_N"/>
</dbReference>
<keyword evidence="2 6" id="KW-0963">Cytoplasm</keyword>
<dbReference type="InterPro" id="IPR017856">
    <property type="entry name" value="Integrase-like_N"/>
</dbReference>
<comment type="similarity">
    <text evidence="1 6">Belongs to the TACO1 family.</text>
</comment>
<evidence type="ECO:0000313" key="9">
    <source>
        <dbReference type="EMBL" id="AQS55210.1"/>
    </source>
</evidence>
<dbReference type="NCBIfam" id="TIGR01033">
    <property type="entry name" value="YebC/PmpR family DNA-binding transcriptional regulator"/>
    <property type="match status" value="1"/>
</dbReference>
<dbReference type="STRING" id="1471761.B0W44_04890"/>
<reference evidence="9 10" key="1">
    <citation type="journal article" date="2015" name="Int. J. Syst. Evol. Microbiol.">
        <title>Novibacillus thermophilus gen. nov., sp. nov., a Gram-staining-negative and moderately thermophilic member of the family Thermoactinomycetaceae.</title>
        <authorList>
            <person name="Yang G."/>
            <person name="Chen J."/>
            <person name="Zhou S."/>
        </authorList>
    </citation>
    <scope>NUCLEOTIDE SEQUENCE [LARGE SCALE GENOMIC DNA]</scope>
    <source>
        <strain evidence="9 10">SG-1</strain>
    </source>
</reference>
<dbReference type="GO" id="GO:0006355">
    <property type="term" value="P:regulation of DNA-templated transcription"/>
    <property type="evidence" value="ECO:0007669"/>
    <property type="project" value="UniProtKB-UniRule"/>
</dbReference>
<dbReference type="PANTHER" id="PTHR12532">
    <property type="entry name" value="TRANSLATIONAL ACTIVATOR OF CYTOCHROME C OXIDASE 1"/>
    <property type="match status" value="1"/>
</dbReference>
<evidence type="ECO:0000256" key="5">
    <source>
        <dbReference type="ARBA" id="ARBA00023163"/>
    </source>
</evidence>
<keyword evidence="4 6" id="KW-0238">DNA-binding</keyword>
<protein>
    <recommendedName>
        <fullName evidence="6">Probable transcriptional regulatory protein B0W44_04890</fullName>
    </recommendedName>
</protein>
<name>A0A1U9K5C2_9BACL</name>
<organism evidence="9 10">
    <name type="scientific">Novibacillus thermophilus</name>
    <dbReference type="NCBI Taxonomy" id="1471761"/>
    <lineage>
        <taxon>Bacteria</taxon>
        <taxon>Bacillati</taxon>
        <taxon>Bacillota</taxon>
        <taxon>Bacilli</taxon>
        <taxon>Bacillales</taxon>
        <taxon>Thermoactinomycetaceae</taxon>
        <taxon>Novibacillus</taxon>
    </lineage>
</organism>